<protein>
    <submittedName>
        <fullName evidence="3">Phage shock protein A (PspA) family protein</fullName>
    </submittedName>
</protein>
<dbReference type="AlphaFoldDB" id="A0A1G9TUW0"/>
<dbReference type="InterPro" id="IPR007157">
    <property type="entry name" value="PspA_VIPP1"/>
</dbReference>
<dbReference type="PANTHER" id="PTHR31088:SF6">
    <property type="entry name" value="PHAGE SHOCK PROTEIN A"/>
    <property type="match status" value="1"/>
</dbReference>
<accession>A0A1G9TUW0</accession>
<feature type="coiled-coil region" evidence="2">
    <location>
        <begin position="115"/>
        <end position="189"/>
    </location>
</feature>
<reference evidence="4" key="1">
    <citation type="submission" date="2016-10" db="EMBL/GenBank/DDBJ databases">
        <authorList>
            <person name="Varghese N."/>
            <person name="Submissions S."/>
        </authorList>
    </citation>
    <scope>NUCLEOTIDE SEQUENCE [LARGE SCALE GENOMIC DNA]</scope>
    <source>
        <strain evidence="4">M83</strain>
    </source>
</reference>
<dbReference type="Pfam" id="PF04012">
    <property type="entry name" value="PspA_IM30"/>
    <property type="match status" value="1"/>
</dbReference>
<dbReference type="OrthoDB" id="9779630at2"/>
<evidence type="ECO:0000256" key="2">
    <source>
        <dbReference type="SAM" id="Coils"/>
    </source>
</evidence>
<gene>
    <name evidence="3" type="ORF">SAMN05216544_0510</name>
</gene>
<evidence type="ECO:0000313" key="3">
    <source>
        <dbReference type="EMBL" id="SDM51590.1"/>
    </source>
</evidence>
<comment type="similarity">
    <text evidence="1">Belongs to the PspA/Vipp/IM30 family.</text>
</comment>
<name>A0A1G9TUW0_9FIRM</name>
<dbReference type="EMBL" id="FNHZ01000001">
    <property type="protein sequence ID" value="SDM51590.1"/>
    <property type="molecule type" value="Genomic_DNA"/>
</dbReference>
<dbReference type="PANTHER" id="PTHR31088">
    <property type="entry name" value="MEMBRANE-ASSOCIATED PROTEIN VIPP1, CHLOROPLASTIC"/>
    <property type="match status" value="1"/>
</dbReference>
<organism evidence="3 4">
    <name type="scientific">Lachnospira pectinoschiza</name>
    <dbReference type="NCBI Taxonomy" id="28052"/>
    <lineage>
        <taxon>Bacteria</taxon>
        <taxon>Bacillati</taxon>
        <taxon>Bacillota</taxon>
        <taxon>Clostridia</taxon>
        <taxon>Lachnospirales</taxon>
        <taxon>Lachnospiraceae</taxon>
        <taxon>Lachnospira</taxon>
    </lineage>
</organism>
<dbReference type="Proteomes" id="UP000187651">
    <property type="component" value="Unassembled WGS sequence"/>
</dbReference>
<evidence type="ECO:0000313" key="4">
    <source>
        <dbReference type="Proteomes" id="UP000187651"/>
    </source>
</evidence>
<proteinExistence type="inferred from homology"/>
<sequence length="227" mass="25016">MGILTRFKDIMSANINALLDKAEDPEKMIDQYLRNLEKDLAEVKAETASVMAEEARTKRELNECNEQIAKMQSYAEKALLAGNEADARTFLEKKQVLVSNQASLTQLAQTAEANATKMRQMHDKLVKDAAELEAKRDTIKAKVKAAKAQEKINKVASKGMGASSNMAAFEKMEAKADKMLDEANAMSELNKLEEDNNIDSLTAKYDANPTNQAVDDELAALKAQMGL</sequence>
<keyword evidence="4" id="KW-1185">Reference proteome</keyword>
<evidence type="ECO:0000256" key="1">
    <source>
        <dbReference type="ARBA" id="ARBA00043985"/>
    </source>
</evidence>
<dbReference type="RefSeq" id="WP_027430267.1">
    <property type="nucleotide sequence ID" value="NZ_FNHZ01000001.1"/>
</dbReference>
<keyword evidence="2" id="KW-0175">Coiled coil</keyword>